<feature type="compositionally biased region" description="Low complexity" evidence="1">
    <location>
        <begin position="180"/>
        <end position="189"/>
    </location>
</feature>
<sequence>MVVPSPPPNPHPGSSPLPDPSLEPPTAAVAADAAALAAAAARLIARGERPAPFCSPRDGRALRLVPPGQRLAQAYLAAALERLFLQRPDARLEAHLQLRNQTQLRNHIRGTDGGTGAPKNGSACSGSGSSSRGGGGGVAARALLAWLRGWAYLTAGSAAQALKDARAAVAYTAAEPSRRTPAVAPAATAAGGGGAAGNGAAGNGVGAPGGVLSRSSWPSAQLLLAEAQAAAGEAPEQVLLSVLGATQALEEERRRRGGPSRPRRSGELQAVEEEEEEGSALRLAAAGGAVARRDGEEEEVEGGREEGVLVRERSAALAAAARTALAAAAARLSEESWEAFRDGGETGLRQLLDRRAQEALPEFLRPGRPRWSHYTGWMRQRLAGVCPDLPEPVVAKMVGETDANDLDLLLQHPLAAMAQAEEYRQVLDMYGKEALLSYKAEPLEWDEMQAMAGGGLVGLPIGYDAAQHAPLYYNDSTDASTDGHTNHDTLAAGGPAAIALISAAGSETEPHRTGAATGAGAMAVAVSEPVSEPRRNPLLGPHAPAAARRCLSLAVDQLTALRSAGEQGQPQGPVAAARALAVTTVATAAGGGGNEGGAAGVPTGAAGVPLRRRELVLCAAAIAAAEAARIGGGGGVGIGRRVVSDAVEAAAPAPAGGQPEEVEEEVKEEVEEASASLGGDTGGGEEGPAGRGAGGAAGGGGGGGGAARSERGGDGEEYDLYGLD</sequence>
<feature type="compositionally biased region" description="Low complexity" evidence="1">
    <location>
        <begin position="649"/>
        <end position="659"/>
    </location>
</feature>
<feature type="compositionally biased region" description="Basic and acidic residues" evidence="1">
    <location>
        <begin position="291"/>
        <end position="307"/>
    </location>
</feature>
<proteinExistence type="predicted"/>
<dbReference type="Proteomes" id="UP001165080">
    <property type="component" value="Unassembled WGS sequence"/>
</dbReference>
<feature type="region of interest" description="Disordered" evidence="1">
    <location>
        <begin position="649"/>
        <end position="724"/>
    </location>
</feature>
<gene>
    <name evidence="2" type="primary">PLEST000660</name>
    <name evidence="2" type="ORF">PLESTB_000022400</name>
</gene>
<feature type="compositionally biased region" description="Gly residues" evidence="1">
    <location>
        <begin position="679"/>
        <end position="706"/>
    </location>
</feature>
<accession>A0A9W6B8H8</accession>
<dbReference type="AlphaFoldDB" id="A0A9W6B8H8"/>
<feature type="compositionally biased region" description="Acidic residues" evidence="1">
    <location>
        <begin position="715"/>
        <end position="724"/>
    </location>
</feature>
<dbReference type="OrthoDB" id="552281at2759"/>
<comment type="caution">
    <text evidence="2">The sequence shown here is derived from an EMBL/GenBank/DDBJ whole genome shotgun (WGS) entry which is preliminary data.</text>
</comment>
<name>A0A9W6B8H8_9CHLO</name>
<feature type="compositionally biased region" description="Low complexity" evidence="1">
    <location>
        <begin position="280"/>
        <end position="290"/>
    </location>
</feature>
<feature type="region of interest" description="Disordered" evidence="1">
    <location>
        <begin position="249"/>
        <end position="307"/>
    </location>
</feature>
<keyword evidence="3" id="KW-1185">Reference proteome</keyword>
<feature type="compositionally biased region" description="Pro residues" evidence="1">
    <location>
        <begin position="1"/>
        <end position="23"/>
    </location>
</feature>
<reference evidence="2 3" key="1">
    <citation type="journal article" date="2023" name="Commun. Biol.">
        <title>Reorganization of the ancestral sex-determining regions during the evolution of trioecy in Pleodorina starrii.</title>
        <authorList>
            <person name="Takahashi K."/>
            <person name="Suzuki S."/>
            <person name="Kawai-Toyooka H."/>
            <person name="Yamamoto K."/>
            <person name="Hamaji T."/>
            <person name="Ootsuki R."/>
            <person name="Yamaguchi H."/>
            <person name="Kawachi M."/>
            <person name="Higashiyama T."/>
            <person name="Nozaki H."/>
        </authorList>
    </citation>
    <scope>NUCLEOTIDE SEQUENCE [LARGE SCALE GENOMIC DNA]</scope>
    <source>
        <strain evidence="2 3">NIES-4479</strain>
    </source>
</reference>
<organism evidence="2 3">
    <name type="scientific">Pleodorina starrii</name>
    <dbReference type="NCBI Taxonomy" id="330485"/>
    <lineage>
        <taxon>Eukaryota</taxon>
        <taxon>Viridiplantae</taxon>
        <taxon>Chlorophyta</taxon>
        <taxon>core chlorophytes</taxon>
        <taxon>Chlorophyceae</taxon>
        <taxon>CS clade</taxon>
        <taxon>Chlamydomonadales</taxon>
        <taxon>Volvocaceae</taxon>
        <taxon>Pleodorina</taxon>
    </lineage>
</organism>
<evidence type="ECO:0000313" key="3">
    <source>
        <dbReference type="Proteomes" id="UP001165080"/>
    </source>
</evidence>
<feature type="compositionally biased region" description="Acidic residues" evidence="1">
    <location>
        <begin position="660"/>
        <end position="672"/>
    </location>
</feature>
<evidence type="ECO:0000313" key="2">
    <source>
        <dbReference type="EMBL" id="GLC47756.1"/>
    </source>
</evidence>
<feature type="region of interest" description="Disordered" evidence="1">
    <location>
        <begin position="1"/>
        <end position="28"/>
    </location>
</feature>
<evidence type="ECO:0000256" key="1">
    <source>
        <dbReference type="SAM" id="MobiDB-lite"/>
    </source>
</evidence>
<feature type="region of interest" description="Disordered" evidence="1">
    <location>
        <begin position="173"/>
        <end position="196"/>
    </location>
</feature>
<feature type="compositionally biased region" description="Low complexity" evidence="1">
    <location>
        <begin position="121"/>
        <end position="130"/>
    </location>
</feature>
<dbReference type="EMBL" id="BRXU01000001">
    <property type="protein sequence ID" value="GLC47756.1"/>
    <property type="molecule type" value="Genomic_DNA"/>
</dbReference>
<protein>
    <submittedName>
        <fullName evidence="2">Uncharacterized protein</fullName>
    </submittedName>
</protein>
<feature type="region of interest" description="Disordered" evidence="1">
    <location>
        <begin position="104"/>
        <end position="133"/>
    </location>
</feature>